<sequence length="124" mass="12952">MDQYGTPGTPSTDNTGGNPGRDYALGAFFIILAVASFVFLDGPTAVFIGIAGAIGGAVCIIRALQNPAEPAPDPLQLENDAITQNFDDGFDWDAHYQRDFGSEQPGQPGQPGHPGQPGEQPPRG</sequence>
<accession>A0ABT1G0H4</accession>
<keyword evidence="4" id="KW-1185">Reference proteome</keyword>
<comment type="caution">
    <text evidence="3">The sequence shown here is derived from an EMBL/GenBank/DDBJ whole genome shotgun (WGS) entry which is preliminary data.</text>
</comment>
<keyword evidence="2" id="KW-0812">Transmembrane</keyword>
<keyword evidence="2" id="KW-1133">Transmembrane helix</keyword>
<dbReference type="Proteomes" id="UP001204000">
    <property type="component" value="Unassembled WGS sequence"/>
</dbReference>
<feature type="region of interest" description="Disordered" evidence="1">
    <location>
        <begin position="86"/>
        <end position="124"/>
    </location>
</feature>
<organism evidence="3 4">
    <name type="scientific">Corynebacterium stercoris</name>
    <dbReference type="NCBI Taxonomy" id="2943490"/>
    <lineage>
        <taxon>Bacteria</taxon>
        <taxon>Bacillati</taxon>
        <taxon>Actinomycetota</taxon>
        <taxon>Actinomycetes</taxon>
        <taxon>Mycobacteriales</taxon>
        <taxon>Corynebacteriaceae</taxon>
        <taxon>Corynebacterium</taxon>
    </lineage>
</organism>
<dbReference type="EMBL" id="JAMFTQ010000004">
    <property type="protein sequence ID" value="MCP1387529.1"/>
    <property type="molecule type" value="Genomic_DNA"/>
</dbReference>
<reference evidence="3" key="1">
    <citation type="submission" date="2022-05" db="EMBL/GenBank/DDBJ databases">
        <title>Corynebacterium sp. TA-R-1 sp. nov., isolated from human feces.</title>
        <authorList>
            <person name="Shamsuzzaman M."/>
            <person name="Dahal R.H."/>
        </authorList>
    </citation>
    <scope>NUCLEOTIDE SEQUENCE</scope>
    <source>
        <strain evidence="3">TA-R-1</strain>
    </source>
</reference>
<proteinExistence type="predicted"/>
<evidence type="ECO:0000313" key="3">
    <source>
        <dbReference type="EMBL" id="MCP1387529.1"/>
    </source>
</evidence>
<evidence type="ECO:0000256" key="2">
    <source>
        <dbReference type="SAM" id="Phobius"/>
    </source>
</evidence>
<feature type="compositionally biased region" description="Basic and acidic residues" evidence="1">
    <location>
        <begin position="92"/>
        <end position="101"/>
    </location>
</feature>
<dbReference type="RefSeq" id="WP_253577085.1">
    <property type="nucleotide sequence ID" value="NZ_JAMFTQ010000004.1"/>
</dbReference>
<protein>
    <submittedName>
        <fullName evidence="3">Uncharacterized protein</fullName>
    </submittedName>
</protein>
<feature type="transmembrane region" description="Helical" evidence="2">
    <location>
        <begin position="46"/>
        <end position="64"/>
    </location>
</feature>
<feature type="transmembrane region" description="Helical" evidence="2">
    <location>
        <begin position="23"/>
        <end position="40"/>
    </location>
</feature>
<name>A0ABT1G0H4_9CORY</name>
<evidence type="ECO:0000313" key="4">
    <source>
        <dbReference type="Proteomes" id="UP001204000"/>
    </source>
</evidence>
<keyword evidence="2" id="KW-0472">Membrane</keyword>
<gene>
    <name evidence="3" type="ORF">M5J20_04920</name>
</gene>
<evidence type="ECO:0000256" key="1">
    <source>
        <dbReference type="SAM" id="MobiDB-lite"/>
    </source>
</evidence>